<protein>
    <recommendedName>
        <fullName evidence="4">HpcH/HpaI aldolase/citrate lyase domain-containing protein</fullName>
    </recommendedName>
</protein>
<keyword evidence="3" id="KW-0456">Lyase</keyword>
<dbReference type="Proteomes" id="UP000721415">
    <property type="component" value="Unassembled WGS sequence"/>
</dbReference>
<dbReference type="InterPro" id="IPR005000">
    <property type="entry name" value="Aldolase/citrate-lyase_domain"/>
</dbReference>
<feature type="domain" description="HpcH/HpaI aldolase/citrate lyase" evidence="4">
    <location>
        <begin position="18"/>
        <end position="243"/>
    </location>
</feature>
<dbReference type="RefSeq" id="WP_197115049.1">
    <property type="nucleotide sequence ID" value="NZ_JACBXQ010000002.1"/>
</dbReference>
<evidence type="ECO:0000256" key="2">
    <source>
        <dbReference type="ARBA" id="ARBA00022723"/>
    </source>
</evidence>
<proteinExistence type="inferred from homology"/>
<reference evidence="5 6" key="1">
    <citation type="submission" date="2020-07" db="EMBL/GenBank/DDBJ databases">
        <title>Facklamia lactis sp. nov., isolated from raw milk.</title>
        <authorList>
            <person name="Doll E.V."/>
            <person name="Huptas C."/>
            <person name="Staib L."/>
            <person name="Wenning M."/>
            <person name="Scherer S."/>
        </authorList>
    </citation>
    <scope>NUCLEOTIDE SEQUENCE [LARGE SCALE GENOMIC DNA]</scope>
    <source>
        <strain evidence="5 6">DSM 111018</strain>
    </source>
</reference>
<keyword evidence="2" id="KW-0479">Metal-binding</keyword>
<dbReference type="InterPro" id="IPR050251">
    <property type="entry name" value="HpcH-HpaI_aldolase"/>
</dbReference>
<name>A0ABS0LPR1_9LACT</name>
<evidence type="ECO:0000256" key="1">
    <source>
        <dbReference type="ARBA" id="ARBA00005568"/>
    </source>
</evidence>
<dbReference type="InterPro" id="IPR015813">
    <property type="entry name" value="Pyrv/PenolPyrv_kinase-like_dom"/>
</dbReference>
<dbReference type="PANTHER" id="PTHR30502:SF0">
    <property type="entry name" value="PHOSPHOENOLPYRUVATE CARBOXYLASE FAMILY PROTEIN"/>
    <property type="match status" value="1"/>
</dbReference>
<comment type="caution">
    <text evidence="5">The sequence shown here is derived from an EMBL/GenBank/DDBJ whole genome shotgun (WGS) entry which is preliminary data.</text>
</comment>
<evidence type="ECO:0000313" key="5">
    <source>
        <dbReference type="EMBL" id="MBG9986133.1"/>
    </source>
</evidence>
<dbReference type="Gene3D" id="3.20.20.60">
    <property type="entry name" value="Phosphoenolpyruvate-binding domains"/>
    <property type="match status" value="1"/>
</dbReference>
<dbReference type="InterPro" id="IPR040442">
    <property type="entry name" value="Pyrv_kinase-like_dom_sf"/>
</dbReference>
<evidence type="ECO:0000259" key="4">
    <source>
        <dbReference type="Pfam" id="PF03328"/>
    </source>
</evidence>
<organism evidence="5 6">
    <name type="scientific">Facklamia lactis</name>
    <dbReference type="NCBI Taxonomy" id="2749967"/>
    <lineage>
        <taxon>Bacteria</taxon>
        <taxon>Bacillati</taxon>
        <taxon>Bacillota</taxon>
        <taxon>Bacilli</taxon>
        <taxon>Lactobacillales</taxon>
        <taxon>Aerococcaceae</taxon>
        <taxon>Facklamia</taxon>
    </lineage>
</organism>
<sequence length="265" mass="29530">MKNRLKEKLLNGEKVFGTFHGIGNASLVEIIGYTGFNFVLLDTEHGPYDVVAAQEYIRAAKVAKVTPLVRVKDSQRNSLLKMLDVGACGVIIPNVKTKAEVEAIILDSKYAPIGKRGFGPNSGNSFLTGEFSGKNLNQIFEIHNDETLVIPQCETKECLDQIEEIVALKGVDGIFVGPYDLSVALGCLGETNSPLLIKAMERVIDACKRQEKFSFIYCQTLEEVKQRIDMGYNAITYSMDSLIFVEACEKMLKTMRGFTRNRERE</sequence>
<gene>
    <name evidence="5" type="ORF">HZY91_04400</name>
</gene>
<evidence type="ECO:0000256" key="3">
    <source>
        <dbReference type="ARBA" id="ARBA00023239"/>
    </source>
</evidence>
<accession>A0ABS0LPR1</accession>
<keyword evidence="6" id="KW-1185">Reference proteome</keyword>
<dbReference type="SUPFAM" id="SSF51621">
    <property type="entry name" value="Phosphoenolpyruvate/pyruvate domain"/>
    <property type="match status" value="1"/>
</dbReference>
<dbReference type="EMBL" id="JACBXQ010000002">
    <property type="protein sequence ID" value="MBG9986133.1"/>
    <property type="molecule type" value="Genomic_DNA"/>
</dbReference>
<evidence type="ECO:0000313" key="6">
    <source>
        <dbReference type="Proteomes" id="UP000721415"/>
    </source>
</evidence>
<dbReference type="PANTHER" id="PTHR30502">
    <property type="entry name" value="2-KETO-3-DEOXY-L-RHAMNONATE ALDOLASE"/>
    <property type="match status" value="1"/>
</dbReference>
<dbReference type="Pfam" id="PF03328">
    <property type="entry name" value="HpcH_HpaI"/>
    <property type="match status" value="1"/>
</dbReference>
<comment type="similarity">
    <text evidence="1">Belongs to the HpcH/HpaI aldolase family.</text>
</comment>